<evidence type="ECO:0000313" key="1">
    <source>
        <dbReference type="EMBL" id="SUP78053.1"/>
    </source>
</evidence>
<dbReference type="Proteomes" id="UP000254835">
    <property type="component" value="Unassembled WGS sequence"/>
</dbReference>
<dbReference type="RefSeq" id="WP_032910373.1">
    <property type="nucleotide sequence ID" value="NZ_CABHXP010000178.1"/>
</dbReference>
<dbReference type="GeneID" id="57904811"/>
<sequence>MRRIDIEGALPPSGERFFTENQPQYLDNDKQKQQFARYLTAHLSPIQEMTNTITSMGGDNLMQAEYRLVSGPLRGAKIHVSLTANGLHIVLSHTRRELIDRLQRIQTRWQRQLHQLGFPCLLEVTHVGDVIG</sequence>
<gene>
    <name evidence="1" type="ORF">NCTC11470_03156</name>
</gene>
<dbReference type="EMBL" id="UHJA01000001">
    <property type="protein sequence ID" value="SUP78053.1"/>
    <property type="molecule type" value="Genomic_DNA"/>
</dbReference>
<evidence type="ECO:0000313" key="2">
    <source>
        <dbReference type="Proteomes" id="UP000254835"/>
    </source>
</evidence>
<dbReference type="OrthoDB" id="6479351at2"/>
<protein>
    <submittedName>
        <fullName evidence="1">Uncharacterized protein</fullName>
    </submittedName>
</protein>
<name>A0A380PX48_YERFR</name>
<proteinExistence type="predicted"/>
<organism evidence="1 2">
    <name type="scientific">Yersinia frederiksenii</name>
    <dbReference type="NCBI Taxonomy" id="29484"/>
    <lineage>
        <taxon>Bacteria</taxon>
        <taxon>Pseudomonadati</taxon>
        <taxon>Pseudomonadota</taxon>
        <taxon>Gammaproteobacteria</taxon>
        <taxon>Enterobacterales</taxon>
        <taxon>Yersiniaceae</taxon>
        <taxon>Yersinia</taxon>
    </lineage>
</organism>
<accession>A0A380PX48</accession>
<reference evidence="1 2" key="1">
    <citation type="submission" date="2018-06" db="EMBL/GenBank/DDBJ databases">
        <authorList>
            <consortium name="Pathogen Informatics"/>
            <person name="Doyle S."/>
        </authorList>
    </citation>
    <scope>NUCLEOTIDE SEQUENCE [LARGE SCALE GENOMIC DNA]</scope>
    <source>
        <strain evidence="1 2">NCTC11470</strain>
    </source>
</reference>
<dbReference type="AlphaFoldDB" id="A0A380PX48"/>